<gene>
    <name evidence="2" type="ORF">H8S62_12970</name>
</gene>
<dbReference type="EMBL" id="JACOPQ010000010">
    <property type="protein sequence ID" value="MBC5737917.1"/>
    <property type="molecule type" value="Genomic_DNA"/>
</dbReference>
<dbReference type="RefSeq" id="WP_155146642.1">
    <property type="nucleotide sequence ID" value="NZ_JACOPQ010000010.1"/>
</dbReference>
<reference evidence="2" key="1">
    <citation type="submission" date="2020-08" db="EMBL/GenBank/DDBJ databases">
        <title>Genome public.</title>
        <authorList>
            <person name="Liu C."/>
            <person name="Sun Q."/>
        </authorList>
    </citation>
    <scope>NUCLEOTIDE SEQUENCE</scope>
    <source>
        <strain evidence="2">NSJ-52</strain>
    </source>
</reference>
<evidence type="ECO:0000313" key="2">
    <source>
        <dbReference type="EMBL" id="MBC5737917.1"/>
    </source>
</evidence>
<proteinExistence type="predicted"/>
<comment type="caution">
    <text evidence="2">The sequence shown here is derived from an EMBL/GenBank/DDBJ whole genome shotgun (WGS) entry which is preliminary data.</text>
</comment>
<keyword evidence="1" id="KW-0732">Signal</keyword>
<evidence type="ECO:0000313" key="3">
    <source>
        <dbReference type="Proteomes" id="UP000607645"/>
    </source>
</evidence>
<sequence length="389" mass="40878">MKKKLVALLAAAVMLVSLLPAAFAASEVTTEQALIDAVAAGGEVNLGADITLSGPLSIDKAVTINGGNHTLTYTGNDAAIAATSNNLLTVNDLNITAAAAGADGISLSGTAPKLTVNGCVLTVNDRGVNDFPADYNNLVTGAAITVLNSTIQCSRLPSGQSYETWATVGDTRGLSLTDLKAAAVTVDNSVIQGFGYSININGHSDSQGVSDTQNTLFTITNSTIRGWAAINIWSINATYNITNSHLMGINVATSGQNGFSTIALNNGIYGSVTNKPNVFNIMDGSIQAYKYSSNADLSQNLIRVEAEGQTKFNFDVLDEISVILEANETEYGVFITAYPGMSDAELANWFESNVTGWEYVEANVPPYVGYAGYRMALKPYIPHEGGMIK</sequence>
<accession>A0A8J6J8C9</accession>
<dbReference type="AlphaFoldDB" id="A0A8J6J8C9"/>
<dbReference type="SUPFAM" id="SSF51126">
    <property type="entry name" value="Pectin lyase-like"/>
    <property type="match status" value="1"/>
</dbReference>
<feature type="chain" id="PRO_5035280269" evidence="1">
    <location>
        <begin position="25"/>
        <end position="389"/>
    </location>
</feature>
<dbReference type="InterPro" id="IPR011050">
    <property type="entry name" value="Pectin_lyase_fold/virulence"/>
</dbReference>
<dbReference type="Proteomes" id="UP000607645">
    <property type="component" value="Unassembled WGS sequence"/>
</dbReference>
<feature type="signal peptide" evidence="1">
    <location>
        <begin position="1"/>
        <end position="24"/>
    </location>
</feature>
<keyword evidence="3" id="KW-1185">Reference proteome</keyword>
<organism evidence="2 3">
    <name type="scientific">Lawsonibacter faecis</name>
    <dbReference type="NCBI Taxonomy" id="2763052"/>
    <lineage>
        <taxon>Bacteria</taxon>
        <taxon>Bacillati</taxon>
        <taxon>Bacillota</taxon>
        <taxon>Clostridia</taxon>
        <taxon>Eubacteriales</taxon>
        <taxon>Oscillospiraceae</taxon>
        <taxon>Lawsonibacter</taxon>
    </lineage>
</organism>
<evidence type="ECO:0000256" key="1">
    <source>
        <dbReference type="SAM" id="SignalP"/>
    </source>
</evidence>
<protein>
    <submittedName>
        <fullName evidence="2">Uncharacterized protein</fullName>
    </submittedName>
</protein>
<name>A0A8J6J8C9_9FIRM</name>